<proteinExistence type="predicted"/>
<feature type="signal peptide" evidence="1">
    <location>
        <begin position="1"/>
        <end position="20"/>
    </location>
</feature>
<keyword evidence="3" id="KW-1185">Reference proteome</keyword>
<gene>
    <name evidence="2" type="ORF">DRF62_01275</name>
</gene>
<keyword evidence="1" id="KW-0732">Signal</keyword>
<evidence type="ECO:0000256" key="1">
    <source>
        <dbReference type="SAM" id="SignalP"/>
    </source>
</evidence>
<dbReference type="Proteomes" id="UP000256512">
    <property type="component" value="Unassembled WGS sequence"/>
</dbReference>
<organism evidence="2 3">
    <name type="scientific">Chryseobacterium piscium</name>
    <dbReference type="NCBI Taxonomy" id="333702"/>
    <lineage>
        <taxon>Bacteria</taxon>
        <taxon>Pseudomonadati</taxon>
        <taxon>Bacteroidota</taxon>
        <taxon>Flavobacteriia</taxon>
        <taxon>Flavobacteriales</taxon>
        <taxon>Weeksellaceae</taxon>
        <taxon>Chryseobacterium group</taxon>
        <taxon>Chryseobacterium</taxon>
    </lineage>
</organism>
<dbReference type="AlphaFoldDB" id="A0A3D9BUK5"/>
<evidence type="ECO:0000313" key="2">
    <source>
        <dbReference type="EMBL" id="REC57187.1"/>
    </source>
</evidence>
<protein>
    <submittedName>
        <fullName evidence="2">Uncharacterized protein</fullName>
    </submittedName>
</protein>
<comment type="caution">
    <text evidence="2">The sequence shown here is derived from an EMBL/GenBank/DDBJ whole genome shotgun (WGS) entry which is preliminary data.</text>
</comment>
<name>A0A3D9BUK5_9FLAO</name>
<accession>A0A3D9BUK5</accession>
<sequence length="228" mass="25895">MKKIVSSIFFLLAIAINAQANFSLANNGQFLPQDNAIFNKVNSPNAGKNLSYSDIQGSPYYSKGYIVAKFSGSDESAPAKYNSYNDEVEFMKEDKPYVLPKNETFSTVTFTTTKETLVRLETNDELSGYFFELVNGKNILYKKVKTKFIDAVVAVNSYATDRPAVFKALEPVYYIKTENGFIKNPKNKKEIIDQIPEKKEALSAFFKENKIKFDKEDDLKKLVTFLNQ</sequence>
<dbReference type="EMBL" id="QNVS01000002">
    <property type="protein sequence ID" value="REC57187.1"/>
    <property type="molecule type" value="Genomic_DNA"/>
</dbReference>
<dbReference type="RefSeq" id="WP_115948744.1">
    <property type="nucleotide sequence ID" value="NZ_QNVS01000002.1"/>
</dbReference>
<reference evidence="2 3" key="1">
    <citation type="journal article" date="2006" name="Int. J. Syst. Evol. Microbiol.">
        <title>Chryseobacterium piscium sp. nov., isolated from fish of the South Atlantic Ocean off South Africa.</title>
        <authorList>
            <person name="de Beer H."/>
            <person name="Hugo C.J."/>
            <person name="Jooste P.J."/>
            <person name="Vancanneyt M."/>
            <person name="Coenye T."/>
            <person name="Vandamme P."/>
        </authorList>
    </citation>
    <scope>NUCLEOTIDE SEQUENCE [LARGE SCALE GENOMIC DNA]</scope>
    <source>
        <strain evidence="2 3">CCUG 51923</strain>
    </source>
</reference>
<feature type="chain" id="PRO_5017779852" evidence="1">
    <location>
        <begin position="21"/>
        <end position="228"/>
    </location>
</feature>
<evidence type="ECO:0000313" key="3">
    <source>
        <dbReference type="Proteomes" id="UP000256512"/>
    </source>
</evidence>